<feature type="signal peptide" evidence="5">
    <location>
        <begin position="1"/>
        <end position="25"/>
    </location>
</feature>
<dbReference type="InterPro" id="IPR050263">
    <property type="entry name" value="Bact_Fimbrial_Adh_Pro"/>
</dbReference>
<dbReference type="InterPro" id="IPR036937">
    <property type="entry name" value="Adhesion_dom_fimbrial_sf"/>
</dbReference>
<accession>A0A0T9TT61</accession>
<name>A0A0T9TT61_YERAE</name>
<evidence type="ECO:0000256" key="2">
    <source>
        <dbReference type="ARBA" id="ARBA00006671"/>
    </source>
</evidence>
<dbReference type="OrthoDB" id="6986861at2"/>
<dbReference type="SUPFAM" id="SSF49401">
    <property type="entry name" value="Bacterial adhesins"/>
    <property type="match status" value="1"/>
</dbReference>
<dbReference type="Gene3D" id="2.60.40.1090">
    <property type="entry name" value="Fimbrial-type adhesion domain"/>
    <property type="match status" value="1"/>
</dbReference>
<dbReference type="AlphaFoldDB" id="A0A0T9TT61"/>
<dbReference type="GO" id="GO:0009289">
    <property type="term" value="C:pilus"/>
    <property type="evidence" value="ECO:0007669"/>
    <property type="project" value="UniProtKB-SubCell"/>
</dbReference>
<evidence type="ECO:0000256" key="3">
    <source>
        <dbReference type="ARBA" id="ARBA00022729"/>
    </source>
</evidence>
<keyword evidence="4" id="KW-0281">Fimbrium</keyword>
<dbReference type="Proteomes" id="UP000040088">
    <property type="component" value="Unassembled WGS sequence"/>
</dbReference>
<proteinExistence type="inferred from homology"/>
<evidence type="ECO:0000313" key="6">
    <source>
        <dbReference type="EMBL" id="CNL00839.1"/>
    </source>
</evidence>
<dbReference type="PANTHER" id="PTHR33420">
    <property type="entry name" value="FIMBRIAL SUBUNIT ELFA-RELATED"/>
    <property type="match status" value="1"/>
</dbReference>
<reference evidence="7" key="1">
    <citation type="submission" date="2015-03" db="EMBL/GenBank/DDBJ databases">
        <authorList>
            <consortium name="Pathogen Informatics"/>
        </authorList>
    </citation>
    <scope>NUCLEOTIDE SEQUENCE [LARGE SCALE GENOMIC DNA]</scope>
    <source>
        <strain evidence="7">IP27925</strain>
    </source>
</reference>
<evidence type="ECO:0000256" key="5">
    <source>
        <dbReference type="SAM" id="SignalP"/>
    </source>
</evidence>
<gene>
    <name evidence="6" type="primary">mrfB</name>
    <name evidence="6" type="ORF">ERS008460_01567</name>
</gene>
<evidence type="ECO:0000313" key="7">
    <source>
        <dbReference type="Proteomes" id="UP000040088"/>
    </source>
</evidence>
<dbReference type="EMBL" id="CQEM01000006">
    <property type="protein sequence ID" value="CNL00839.1"/>
    <property type="molecule type" value="Genomic_DNA"/>
</dbReference>
<dbReference type="STRING" id="28152.CH54_1675"/>
<organism evidence="6 7">
    <name type="scientific">Yersinia aleksiciae</name>
    <dbReference type="NCBI Taxonomy" id="263819"/>
    <lineage>
        <taxon>Bacteria</taxon>
        <taxon>Pseudomonadati</taxon>
        <taxon>Pseudomonadota</taxon>
        <taxon>Gammaproteobacteria</taxon>
        <taxon>Enterobacterales</taxon>
        <taxon>Yersiniaceae</taxon>
        <taxon>Yersinia</taxon>
    </lineage>
</organism>
<keyword evidence="3 5" id="KW-0732">Signal</keyword>
<sequence>MSRSFFLIVPPSLLMASLISFSAMADPMKTDLGHVSMEGSITDTSCAIDPGSLEQTIDMAIMPIGQLVENGVGNEHPFAIRLLDCTIVHADPDKSNRQHFTVSFDGAADGNNFAVYGEAEGVAMQIIDDKGNASAPGVPSPEINIIPTDDMRLNYALRLVGNGKMLRAGNYYSSVRFKLDYY</sequence>
<dbReference type="GO" id="GO:0043709">
    <property type="term" value="P:cell adhesion involved in single-species biofilm formation"/>
    <property type="evidence" value="ECO:0007669"/>
    <property type="project" value="TreeGrafter"/>
</dbReference>
<evidence type="ECO:0000256" key="1">
    <source>
        <dbReference type="ARBA" id="ARBA00004561"/>
    </source>
</evidence>
<feature type="chain" id="PRO_5006698062" evidence="5">
    <location>
        <begin position="26"/>
        <end position="182"/>
    </location>
</feature>
<dbReference type="InterPro" id="IPR008966">
    <property type="entry name" value="Adhesion_dom_sf"/>
</dbReference>
<dbReference type="PANTHER" id="PTHR33420:SF3">
    <property type="entry name" value="FIMBRIAL SUBUNIT ELFA"/>
    <property type="match status" value="1"/>
</dbReference>
<comment type="similarity">
    <text evidence="2">Belongs to the fimbrial protein family.</text>
</comment>
<evidence type="ECO:0000256" key="4">
    <source>
        <dbReference type="ARBA" id="ARBA00023263"/>
    </source>
</evidence>
<comment type="subcellular location">
    <subcellularLocation>
        <location evidence="1">Fimbrium</location>
    </subcellularLocation>
</comment>
<protein>
    <submittedName>
        <fullName evidence="6">Exported minor pilin protein</fullName>
    </submittedName>
</protein>